<comment type="subcellular location">
    <subcellularLocation>
        <location evidence="2">Nucleus</location>
    </subcellularLocation>
</comment>
<keyword evidence="5" id="KW-1185">Reference proteome</keyword>
<evidence type="ECO:0000256" key="1">
    <source>
        <dbReference type="ARBA" id="ARBA00023242"/>
    </source>
</evidence>
<dbReference type="Proteomes" id="UP001500889">
    <property type="component" value="Chromosome A"/>
</dbReference>
<dbReference type="EMBL" id="AP029266">
    <property type="protein sequence ID" value="BFG00110.1"/>
    <property type="molecule type" value="Genomic_DNA"/>
</dbReference>
<evidence type="ECO:0000259" key="3">
    <source>
        <dbReference type="PROSITE" id="PS51037"/>
    </source>
</evidence>
<protein>
    <recommendedName>
        <fullName evidence="3">YEATS domain-containing protein</fullName>
    </recommendedName>
</protein>
<gene>
    <name evidence="4" type="ORF">DMAD_00183</name>
</gene>
<organism evidence="4 5">
    <name type="scientific">Drosophila madeirensis</name>
    <name type="common">Fruit fly</name>
    <dbReference type="NCBI Taxonomy" id="30013"/>
    <lineage>
        <taxon>Eukaryota</taxon>
        <taxon>Metazoa</taxon>
        <taxon>Ecdysozoa</taxon>
        <taxon>Arthropoda</taxon>
        <taxon>Hexapoda</taxon>
        <taxon>Insecta</taxon>
        <taxon>Pterygota</taxon>
        <taxon>Neoptera</taxon>
        <taxon>Endopterygota</taxon>
        <taxon>Diptera</taxon>
        <taxon>Brachycera</taxon>
        <taxon>Muscomorpha</taxon>
        <taxon>Ephydroidea</taxon>
        <taxon>Drosophilidae</taxon>
        <taxon>Drosophila</taxon>
        <taxon>Sophophora</taxon>
    </lineage>
</organism>
<sequence length="221" mass="24506">MMSYRSAMRHQNVVDDCQRVSCNKDPSSAYPEALSGRCVIVKEIVLGCRKEWSDPDMPSMYYPTWCVYLRQQEGNANMEKYVRRVTFRMSPRLPMRLQVADSAPFEITDVLVSDFPIEMKVEYTDPKMTATTYVFPPPRLAGRTPEETTDKMIFVNPSADMRLSLTASSSPATLAVATGTSSSACSLPSNARGARKGLPAGLDVKKAAKPKKSGMAAKRFN</sequence>
<accession>A0AAU9FXH9</accession>
<dbReference type="PROSITE" id="PS51037">
    <property type="entry name" value="YEATS"/>
    <property type="match status" value="1"/>
</dbReference>
<evidence type="ECO:0000256" key="2">
    <source>
        <dbReference type="PROSITE-ProRule" id="PRU00376"/>
    </source>
</evidence>
<evidence type="ECO:0000313" key="5">
    <source>
        <dbReference type="Proteomes" id="UP001500889"/>
    </source>
</evidence>
<keyword evidence="1 2" id="KW-0539">Nucleus</keyword>
<name>A0AAU9FXH9_DROMD</name>
<dbReference type="Pfam" id="PF03366">
    <property type="entry name" value="YEATS"/>
    <property type="match status" value="1"/>
</dbReference>
<dbReference type="InterPro" id="IPR038704">
    <property type="entry name" value="YEAST_sf"/>
</dbReference>
<dbReference type="GO" id="GO:0005634">
    <property type="term" value="C:nucleus"/>
    <property type="evidence" value="ECO:0007669"/>
    <property type="project" value="UniProtKB-SubCell"/>
</dbReference>
<proteinExistence type="predicted"/>
<feature type="domain" description="YEATS" evidence="3">
    <location>
        <begin position="34"/>
        <end position="168"/>
    </location>
</feature>
<dbReference type="Gene3D" id="2.60.40.1970">
    <property type="entry name" value="YEATS domain"/>
    <property type="match status" value="1"/>
</dbReference>
<reference evidence="4 5" key="1">
    <citation type="submission" date="2024-02" db="EMBL/GenBank/DDBJ databases">
        <title>A chromosome-level genome assembly of Drosophila madeirensis, a fruit fly species endemic to Madeira island.</title>
        <authorList>
            <person name="Tomihara K."/>
            <person name="Llopart A."/>
            <person name="Yamamoto D."/>
        </authorList>
    </citation>
    <scope>NUCLEOTIDE SEQUENCE [LARGE SCALE GENOMIC DNA]</scope>
    <source>
        <strain evidence="4 5">RF1</strain>
    </source>
</reference>
<dbReference type="AlphaFoldDB" id="A0AAU9FXH9"/>
<dbReference type="InterPro" id="IPR055129">
    <property type="entry name" value="YEATS_dom"/>
</dbReference>
<evidence type="ECO:0000313" key="4">
    <source>
        <dbReference type="EMBL" id="BFG00110.1"/>
    </source>
</evidence>